<evidence type="ECO:0000313" key="3">
    <source>
        <dbReference type="EMBL" id="MES1918199.1"/>
    </source>
</evidence>
<keyword evidence="3" id="KW-0689">Ribosomal protein</keyword>
<protein>
    <submittedName>
        <fullName evidence="3">28S ribosomal protein S5, mitochondrial, variant 3</fullName>
    </submittedName>
</protein>
<keyword evidence="4" id="KW-1185">Reference proteome</keyword>
<dbReference type="Proteomes" id="UP001439008">
    <property type="component" value="Unassembled WGS sequence"/>
</dbReference>
<comment type="caution">
    <text evidence="3">The sequence shown here is derived from an EMBL/GenBank/DDBJ whole genome shotgun (WGS) entry which is preliminary data.</text>
</comment>
<dbReference type="InterPro" id="IPR014721">
    <property type="entry name" value="Ribsml_uS5_D2-typ_fold_subgr"/>
</dbReference>
<feature type="region of interest" description="Disordered" evidence="1">
    <location>
        <begin position="96"/>
        <end position="128"/>
    </location>
</feature>
<keyword evidence="3" id="KW-0687">Ribonucleoprotein</keyword>
<evidence type="ECO:0000259" key="2">
    <source>
        <dbReference type="Pfam" id="PF03719"/>
    </source>
</evidence>
<evidence type="ECO:0000256" key="1">
    <source>
        <dbReference type="SAM" id="MobiDB-lite"/>
    </source>
</evidence>
<accession>A0ABV2AER6</accession>
<dbReference type="EMBL" id="JBDODL010000026">
    <property type="protein sequence ID" value="MES1918199.1"/>
    <property type="molecule type" value="Genomic_DNA"/>
</dbReference>
<dbReference type="InterPro" id="IPR005324">
    <property type="entry name" value="Ribosomal_uS5_C"/>
</dbReference>
<dbReference type="GO" id="GO:0005840">
    <property type="term" value="C:ribosome"/>
    <property type="evidence" value="ECO:0007669"/>
    <property type="project" value="UniProtKB-KW"/>
</dbReference>
<reference evidence="3 4" key="1">
    <citation type="journal article" date="2024" name="BMC Biol.">
        <title>Comparative genomics of Ascetosporea gives new insight into the evolutionary basis for animal parasitism in Rhizaria.</title>
        <authorList>
            <person name="Hiltunen Thoren M."/>
            <person name="Onut-Brannstrom I."/>
            <person name="Alfjorden A."/>
            <person name="Peckova H."/>
            <person name="Swords F."/>
            <person name="Hooper C."/>
            <person name="Holzer A.S."/>
            <person name="Bass D."/>
            <person name="Burki F."/>
        </authorList>
    </citation>
    <scope>NUCLEOTIDE SEQUENCE [LARGE SCALE GENOMIC DNA]</scope>
    <source>
        <strain evidence="3">20-A016</strain>
    </source>
</reference>
<feature type="domain" description="Small ribosomal subunit protein uS5 C-terminal" evidence="2">
    <location>
        <begin position="724"/>
        <end position="766"/>
    </location>
</feature>
<feature type="compositionally biased region" description="Acidic residues" evidence="1">
    <location>
        <begin position="108"/>
        <end position="128"/>
    </location>
</feature>
<dbReference type="Pfam" id="PF03719">
    <property type="entry name" value="Ribosomal_S5_C"/>
    <property type="match status" value="1"/>
</dbReference>
<organism evidence="3 4">
    <name type="scientific">Bonamia ostreae</name>
    <dbReference type="NCBI Taxonomy" id="126728"/>
    <lineage>
        <taxon>Eukaryota</taxon>
        <taxon>Sar</taxon>
        <taxon>Rhizaria</taxon>
        <taxon>Endomyxa</taxon>
        <taxon>Ascetosporea</taxon>
        <taxon>Haplosporida</taxon>
        <taxon>Bonamia</taxon>
    </lineage>
</organism>
<gene>
    <name evidence="3" type="primary">MRPS5</name>
    <name evidence="3" type="ORF">MHBO_000205</name>
</gene>
<dbReference type="Gene3D" id="3.30.230.10">
    <property type="match status" value="1"/>
</dbReference>
<proteinExistence type="predicted"/>
<dbReference type="SUPFAM" id="SSF54211">
    <property type="entry name" value="Ribosomal protein S5 domain 2-like"/>
    <property type="match status" value="1"/>
</dbReference>
<evidence type="ECO:0000313" key="4">
    <source>
        <dbReference type="Proteomes" id="UP001439008"/>
    </source>
</evidence>
<sequence>MRPKLCVSRWRNRLKWQQAGDLSTLAKKRYWEDNKDLCKLTLQNEEYFGRTNAPRKANRISRVAVNTRRDLLKLRRINESLGEDSIVHFNETSPVRAKARANNSQLGDDAEDDPEDADDDGKDDQDEPAAGEAALIGKDFYARVEEMGINAKTHRDHEARYEGLKRDYLRYRRKREYQRLLELGIVHRRPRRVTRRQHERFKVFSSLQEFLATGEYRYGKARGPSYLPGEHGVLVRRDIYERKAGELATLHSADSAGEPRLAKQPENFLSVEDARAIQRATPRELAEAVRRKRFATWEEKLEWARGAMDRLSRSIQFYEGLVSNMEMQREVESVSAIRGKLFVEQKKLRESPLFRRVFAGLRGRDEWRSRLSESVVARAREGIAKLREKQILLKREVEGDDFAHSDPFIGALATKMALDRERDMSDETVLEENPFRGRLVLRANDLQRNQIHLANPDLFVRFKPQNWRKLETDYLKLEETRDRAESASFVAGDEGVGAHKQHWHNDARHEPEKFTLRELQPWATAILNGLQPQKRPPSANVYVQAMRELMAEQLGDSTAAVLLAERFPHGRVDIEPTEMETRYLWDEQNTDVNFGRLAVKWFLAQNLGPAVGHAYNPFRRFMGPVDFGDSFTWEELLEKTEGAGENSLKTIILHRHRVSHRKKEGEIDSAKKLFLTGNAKGAVGFYYGKDGSEMGGERMDRLARFSVEGVPLYRLGCIHHNVSAKFQGTEVRIIATPPGYGLVASPFIRTILHFAGVRNATAMVLTRTLAHRQQEQGEHFQGVCPRAEKGFLLNLQLSSLDEVASTRGKKVYEVVGEYDGNSYKLPEGFEEATRSSVRETLYDFAKAFHDSEFQALTMLQIEKDRGLRSRQKLLQAGLPDLE</sequence>
<dbReference type="InterPro" id="IPR020568">
    <property type="entry name" value="Ribosomal_Su5_D2-typ_SF"/>
</dbReference>
<name>A0ABV2AER6_9EUKA</name>